<evidence type="ECO:0000313" key="1">
    <source>
        <dbReference type="EMBL" id="AWV97576.1"/>
    </source>
</evidence>
<dbReference type="RefSeq" id="WP_111370678.1">
    <property type="nucleotide sequence ID" value="NZ_CP029480.1"/>
</dbReference>
<proteinExistence type="predicted"/>
<accession>A0A2Z4G8U2</accession>
<dbReference type="InterPro" id="IPR021457">
    <property type="entry name" value="DUF3108"/>
</dbReference>
<name>A0A2Z4G8U2_9BACT</name>
<dbReference type="AlphaFoldDB" id="A0A2Z4G8U2"/>
<organism evidence="1 2">
    <name type="scientific">Arcticibacterium luteifluviistationis</name>
    <dbReference type="NCBI Taxonomy" id="1784714"/>
    <lineage>
        <taxon>Bacteria</taxon>
        <taxon>Pseudomonadati</taxon>
        <taxon>Bacteroidota</taxon>
        <taxon>Cytophagia</taxon>
        <taxon>Cytophagales</taxon>
        <taxon>Leadbetterellaceae</taxon>
        <taxon>Arcticibacterium</taxon>
    </lineage>
</organism>
<dbReference type="Proteomes" id="UP000249873">
    <property type="component" value="Chromosome"/>
</dbReference>
<dbReference type="EMBL" id="CP029480">
    <property type="protein sequence ID" value="AWV97576.1"/>
    <property type="molecule type" value="Genomic_DNA"/>
</dbReference>
<dbReference type="OrthoDB" id="9808473at2"/>
<protein>
    <submittedName>
        <fullName evidence="1">DUF3108 domain-containing protein</fullName>
    </submittedName>
</protein>
<sequence length="263" mass="30538">MKKRPVLLFVILLSVALYAFVGKDSLRSVENHSFQAGEKYTYKVKYGFLTIGQAKVDVHSKIFSVNNRPCYRVNVLGKTAGLASLWKVSNMYRSFIDTTAFIPQKFEYSARENTYSRDQTFTFDHNSNKVKKFEKEEVTEYKIPDYVQDVISGYYYLRTVDFSKMKIGQSIKAPLFFDDELYNMQVKYAGKDVVKTKFGKMNVLKLNPILPKNELFEGDNAIRILVSDDENRVPIRLEIDFSFGTISMEIISYKNVRNPFVWS</sequence>
<keyword evidence="2" id="KW-1185">Reference proteome</keyword>
<evidence type="ECO:0000313" key="2">
    <source>
        <dbReference type="Proteomes" id="UP000249873"/>
    </source>
</evidence>
<dbReference type="Pfam" id="PF11306">
    <property type="entry name" value="DUF3108"/>
    <property type="match status" value="1"/>
</dbReference>
<dbReference type="KEGG" id="als:DJ013_05110"/>
<gene>
    <name evidence="1" type="ORF">DJ013_05110</name>
</gene>
<reference evidence="1 2" key="1">
    <citation type="submission" date="2018-05" db="EMBL/GenBank/DDBJ databases">
        <title>Complete genome sequence of Arcticibacterium luteifluviistationis SM1504T, a cytophagaceae bacterium isolated from Arctic surface seawater.</title>
        <authorList>
            <person name="Li Y."/>
            <person name="Qin Q.-L."/>
        </authorList>
    </citation>
    <scope>NUCLEOTIDE SEQUENCE [LARGE SCALE GENOMIC DNA]</scope>
    <source>
        <strain evidence="1 2">SM1504</strain>
    </source>
</reference>